<sequence length="232" mass="26557">MQKAHPKLLLLGWILLAIAVMFIYGDTVLRRSSQPFPHPTATLMPSETRVPPVESSGVTMRWLNAYPQWGDHYRVELCYTLPDQRDWLLSNPFRKTSPLLKISGQDLLPIEEGTMYWRQDAGSKVVERCSYLLFFVGQPASGEEFLTLQVRFLIAPQSGQPEVCQPIRDIQGQRGENLTMSCIPRKGFPAKLIERLPLFLLQNDAVLRRPMESIEWDTLEGEWTFTFPVAPP</sequence>
<reference evidence="1 2" key="1">
    <citation type="submission" date="2010-12" db="EMBL/GenBank/DDBJ databases">
        <title>Whole genome sequence of Anaerolinea thermophila UNI-1.</title>
        <authorList>
            <person name="Narita-Yamada S."/>
            <person name="Kishi E."/>
            <person name="Watanabe Y."/>
            <person name="Takasaki K."/>
            <person name="Ankai A."/>
            <person name="Oguchi A."/>
            <person name="Fukui S."/>
            <person name="Takahashi M."/>
            <person name="Yashiro I."/>
            <person name="Hosoyama A."/>
            <person name="Sekiguchi Y."/>
            <person name="Hanada S."/>
            <person name="Fujita N."/>
        </authorList>
    </citation>
    <scope>NUCLEOTIDE SEQUENCE [LARGE SCALE GENOMIC DNA]</scope>
    <source>
        <strain evidence="2">DSM 14523 / JCM 11388 / NBRC 100420 / UNI-1</strain>
    </source>
</reference>
<evidence type="ECO:0000313" key="2">
    <source>
        <dbReference type="Proteomes" id="UP000008922"/>
    </source>
</evidence>
<keyword evidence="2" id="KW-1185">Reference proteome</keyword>
<dbReference type="Proteomes" id="UP000008922">
    <property type="component" value="Chromosome"/>
</dbReference>
<dbReference type="HOGENOM" id="CLU_1192803_0_0_0"/>
<name>E8MZA2_ANATU</name>
<gene>
    <name evidence="1" type="ordered locus">ANT_02110</name>
</gene>
<dbReference type="InParanoid" id="E8MZA2"/>
<dbReference type="EMBL" id="AP012029">
    <property type="protein sequence ID" value="BAJ62245.1"/>
    <property type="molecule type" value="Genomic_DNA"/>
</dbReference>
<dbReference type="AlphaFoldDB" id="E8MZA2"/>
<dbReference type="KEGG" id="atm:ANT_02110"/>
<accession>E8MZA2</accession>
<organism evidence="1 2">
    <name type="scientific">Anaerolinea thermophila (strain DSM 14523 / JCM 11388 / NBRC 100420 / UNI-1)</name>
    <dbReference type="NCBI Taxonomy" id="926569"/>
    <lineage>
        <taxon>Bacteria</taxon>
        <taxon>Bacillati</taxon>
        <taxon>Chloroflexota</taxon>
        <taxon>Anaerolineae</taxon>
        <taxon>Anaerolineales</taxon>
        <taxon>Anaerolineaceae</taxon>
        <taxon>Anaerolinea</taxon>
    </lineage>
</organism>
<evidence type="ECO:0000313" key="1">
    <source>
        <dbReference type="EMBL" id="BAJ62245.1"/>
    </source>
</evidence>
<proteinExistence type="predicted"/>
<dbReference type="STRING" id="926569.ANT_02110"/>
<protein>
    <submittedName>
        <fullName evidence="1">Uncharacterized protein</fullName>
    </submittedName>
</protein>